<dbReference type="Pfam" id="PF00188">
    <property type="entry name" value="CAP"/>
    <property type="match status" value="1"/>
</dbReference>
<dbReference type="InterPro" id="IPR035940">
    <property type="entry name" value="CAP_sf"/>
</dbReference>
<feature type="signal peptide" evidence="2">
    <location>
        <begin position="1"/>
        <end position="20"/>
    </location>
</feature>
<evidence type="ECO:0000256" key="1">
    <source>
        <dbReference type="SAM" id="MobiDB-lite"/>
    </source>
</evidence>
<evidence type="ECO:0000256" key="2">
    <source>
        <dbReference type="SAM" id="SignalP"/>
    </source>
</evidence>
<evidence type="ECO:0000259" key="3">
    <source>
        <dbReference type="SMART" id="SM00198"/>
    </source>
</evidence>
<reference evidence="5" key="2">
    <citation type="submission" date="2015-08" db="UniProtKB">
        <authorList>
            <consortium name="WormBaseParasite"/>
        </authorList>
    </citation>
    <scope>IDENTIFICATION</scope>
</reference>
<feature type="compositionally biased region" description="Pro residues" evidence="1">
    <location>
        <begin position="157"/>
        <end position="167"/>
    </location>
</feature>
<protein>
    <submittedName>
        <fullName evidence="5">CAP domain-containing protein (inferred by orthology to a zebrafish protein)</fullName>
    </submittedName>
</protein>
<name>A0A0K0G1Z4_STRVS</name>
<feature type="compositionally biased region" description="Pro residues" evidence="1">
    <location>
        <begin position="137"/>
        <end position="147"/>
    </location>
</feature>
<accession>A0A0K0G1Z4</accession>
<evidence type="ECO:0000313" key="5">
    <source>
        <dbReference type="WBParaSite" id="SVE_1873700.1"/>
    </source>
</evidence>
<reference evidence="4" key="1">
    <citation type="submission" date="2014-07" db="EMBL/GenBank/DDBJ databases">
        <authorList>
            <person name="Martin A.A"/>
            <person name="De Silva N."/>
        </authorList>
    </citation>
    <scope>NUCLEOTIDE SEQUENCE</scope>
</reference>
<evidence type="ECO:0000313" key="4">
    <source>
        <dbReference type="Proteomes" id="UP000035680"/>
    </source>
</evidence>
<dbReference type="PANTHER" id="PTHR10334">
    <property type="entry name" value="CYSTEINE-RICH SECRETORY PROTEIN-RELATED"/>
    <property type="match status" value="1"/>
</dbReference>
<sequence length="389" mass="45130">MNLLLIILIFTSVTIHVVIGGKKKIQNKEEDEGWIHEKPISYSEGMAKKKGSRRHSHKKNNPPYVIEEVVRKGERGYLCNRQFFRTLGGANECLQKLKKKHPNITIRSTVKPKPPVKPKPSHLPNRPNKGNNHLPRPARPVPLPPTNQKPNSGIRPVRPPPQPPTPKPTHRPHTPHRYSKSPVHHKDLGDLMDMLQARQKQQLAKRYRDFSIKKYLSRSSFSNRVYKSVWSECNFLCFYENRFSNYKSRALTQINILRVHHNVHILKENYHLDALAQKFADKMASKNTLLKIESPLYGIVVGIVYYPAASVLVTKWYDERFGYSYFLSKPRHGTQSFTQMVWKSTKYIGIGAAKRGDLLFVTCFFYPKGNIKGQYRKNVLKKKSRWFGK</sequence>
<dbReference type="WBParaSite" id="SVE_1873700.1">
    <property type="protein sequence ID" value="SVE_1873700.1"/>
    <property type="gene ID" value="SVE_1873700"/>
</dbReference>
<keyword evidence="4" id="KW-1185">Reference proteome</keyword>
<dbReference type="SUPFAM" id="SSF55797">
    <property type="entry name" value="PR-1-like"/>
    <property type="match status" value="1"/>
</dbReference>
<dbReference type="SMART" id="SM00198">
    <property type="entry name" value="SCP"/>
    <property type="match status" value="1"/>
</dbReference>
<dbReference type="InterPro" id="IPR001283">
    <property type="entry name" value="CRISP-related"/>
</dbReference>
<feature type="compositionally biased region" description="Basic residues" evidence="1">
    <location>
        <begin position="168"/>
        <end position="183"/>
    </location>
</feature>
<dbReference type="PRINTS" id="PR00837">
    <property type="entry name" value="V5TPXLIKE"/>
</dbReference>
<feature type="region of interest" description="Disordered" evidence="1">
    <location>
        <begin position="103"/>
        <end position="185"/>
    </location>
</feature>
<dbReference type="Gene3D" id="3.40.33.10">
    <property type="entry name" value="CAP"/>
    <property type="match status" value="1"/>
</dbReference>
<feature type="chain" id="PRO_5005330392" evidence="2">
    <location>
        <begin position="21"/>
        <end position="389"/>
    </location>
</feature>
<feature type="domain" description="SCP" evidence="3">
    <location>
        <begin position="245"/>
        <end position="373"/>
    </location>
</feature>
<dbReference type="InterPro" id="IPR014044">
    <property type="entry name" value="CAP_dom"/>
</dbReference>
<dbReference type="AlphaFoldDB" id="A0A0K0G1Z4"/>
<proteinExistence type="predicted"/>
<keyword evidence="2" id="KW-0732">Signal</keyword>
<dbReference type="Proteomes" id="UP000035680">
    <property type="component" value="Unassembled WGS sequence"/>
</dbReference>
<organism evidence="4 5">
    <name type="scientific">Strongyloides venezuelensis</name>
    <name type="common">Threadworm</name>
    <dbReference type="NCBI Taxonomy" id="75913"/>
    <lineage>
        <taxon>Eukaryota</taxon>
        <taxon>Metazoa</taxon>
        <taxon>Ecdysozoa</taxon>
        <taxon>Nematoda</taxon>
        <taxon>Chromadorea</taxon>
        <taxon>Rhabditida</taxon>
        <taxon>Tylenchina</taxon>
        <taxon>Panagrolaimomorpha</taxon>
        <taxon>Strongyloidoidea</taxon>
        <taxon>Strongyloididae</taxon>
        <taxon>Strongyloides</taxon>
    </lineage>
</organism>